<dbReference type="CDD" id="cd00637">
    <property type="entry name" value="7tm_classA_rhodopsin-like"/>
    <property type="match status" value="1"/>
</dbReference>
<dbReference type="SMART" id="SM01381">
    <property type="entry name" value="7TM_GPCR_Srsx"/>
    <property type="match status" value="1"/>
</dbReference>
<dbReference type="GO" id="GO:0004930">
    <property type="term" value="F:G protein-coupled receptor activity"/>
    <property type="evidence" value="ECO:0007669"/>
    <property type="project" value="UniProtKB-KW"/>
</dbReference>
<proteinExistence type="inferred from homology"/>
<evidence type="ECO:0000256" key="6">
    <source>
        <dbReference type="ARBA" id="ARBA00023136"/>
    </source>
</evidence>
<feature type="transmembrane region" description="Helical" evidence="10">
    <location>
        <begin position="293"/>
        <end position="316"/>
    </location>
</feature>
<evidence type="ECO:0000313" key="13">
    <source>
        <dbReference type="Proteomes" id="UP000275408"/>
    </source>
</evidence>
<dbReference type="Proteomes" id="UP000275408">
    <property type="component" value="Unassembled WGS sequence"/>
</dbReference>
<keyword evidence="2" id="KW-1003">Cell membrane</keyword>
<keyword evidence="4 10" id="KW-1133">Transmembrane helix</keyword>
<comment type="subcellular location">
    <subcellularLocation>
        <location evidence="1">Cell membrane</location>
        <topology evidence="1">Multi-pass membrane protein</topology>
    </subcellularLocation>
</comment>
<evidence type="ECO:0000256" key="9">
    <source>
        <dbReference type="RuleBase" id="RU000688"/>
    </source>
</evidence>
<feature type="transmembrane region" description="Helical" evidence="10">
    <location>
        <begin position="262"/>
        <end position="281"/>
    </location>
</feature>
<keyword evidence="13" id="KW-1185">Reference proteome</keyword>
<evidence type="ECO:0000256" key="1">
    <source>
        <dbReference type="ARBA" id="ARBA00004651"/>
    </source>
</evidence>
<dbReference type="OrthoDB" id="5968348at2759"/>
<evidence type="ECO:0000259" key="11">
    <source>
        <dbReference type="PROSITE" id="PS50262"/>
    </source>
</evidence>
<dbReference type="PROSITE" id="PS00237">
    <property type="entry name" value="G_PROTEIN_RECEP_F1_1"/>
    <property type="match status" value="1"/>
</dbReference>
<comment type="caution">
    <text evidence="12">The sequence shown here is derived from an EMBL/GenBank/DDBJ whole genome shotgun (WGS) entry which is preliminary data.</text>
</comment>
<evidence type="ECO:0000313" key="12">
    <source>
        <dbReference type="EMBL" id="RMX60767.1"/>
    </source>
</evidence>
<keyword evidence="5 9" id="KW-0297">G-protein coupled receptor</keyword>
<feature type="transmembrane region" description="Helical" evidence="10">
    <location>
        <begin position="18"/>
        <end position="43"/>
    </location>
</feature>
<dbReference type="PANTHER" id="PTHR24249:SF372">
    <property type="entry name" value="G-PROTEIN COUPLED RECEPTORS FAMILY 1 PROFILE DOMAIN-CONTAINING PROTEIN"/>
    <property type="match status" value="1"/>
</dbReference>
<keyword evidence="6 10" id="KW-0472">Membrane</keyword>
<feature type="transmembrane region" description="Helical" evidence="10">
    <location>
        <begin position="167"/>
        <end position="188"/>
    </location>
</feature>
<feature type="transmembrane region" description="Helical" evidence="10">
    <location>
        <begin position="89"/>
        <end position="114"/>
    </location>
</feature>
<dbReference type="STRING" id="46731.A0A3M6V4F9"/>
<protein>
    <recommendedName>
        <fullName evidence="11">G-protein coupled receptors family 1 profile domain-containing protein</fullName>
    </recommendedName>
</protein>
<dbReference type="InterPro" id="IPR050569">
    <property type="entry name" value="TAAR"/>
</dbReference>
<evidence type="ECO:0000256" key="3">
    <source>
        <dbReference type="ARBA" id="ARBA00022692"/>
    </source>
</evidence>
<keyword evidence="3 9" id="KW-0812">Transmembrane</keyword>
<feature type="domain" description="G-protein coupled receptors family 1 profile" evidence="11">
    <location>
        <begin position="35"/>
        <end position="279"/>
    </location>
</feature>
<dbReference type="AlphaFoldDB" id="A0A3M6V4F9"/>
<comment type="similarity">
    <text evidence="9">Belongs to the G-protein coupled receptor 1 family.</text>
</comment>
<name>A0A3M6V4F9_POCDA</name>
<accession>A0A3M6V4F9</accession>
<feature type="transmembrane region" description="Helical" evidence="10">
    <location>
        <begin position="55"/>
        <end position="77"/>
    </location>
</feature>
<feature type="transmembrane region" description="Helical" evidence="10">
    <location>
        <begin position="135"/>
        <end position="155"/>
    </location>
</feature>
<keyword evidence="7 9" id="KW-0675">Receptor</keyword>
<evidence type="ECO:0000256" key="2">
    <source>
        <dbReference type="ARBA" id="ARBA00022475"/>
    </source>
</evidence>
<organism evidence="12 13">
    <name type="scientific">Pocillopora damicornis</name>
    <name type="common">Cauliflower coral</name>
    <name type="synonym">Millepora damicornis</name>
    <dbReference type="NCBI Taxonomy" id="46731"/>
    <lineage>
        <taxon>Eukaryota</taxon>
        <taxon>Metazoa</taxon>
        <taxon>Cnidaria</taxon>
        <taxon>Anthozoa</taxon>
        <taxon>Hexacorallia</taxon>
        <taxon>Scleractinia</taxon>
        <taxon>Astrocoeniina</taxon>
        <taxon>Pocilloporidae</taxon>
        <taxon>Pocillopora</taxon>
    </lineage>
</organism>
<dbReference type="PRINTS" id="PR00237">
    <property type="entry name" value="GPCRRHODOPSN"/>
</dbReference>
<dbReference type="InterPro" id="IPR000276">
    <property type="entry name" value="GPCR_Rhodpsn"/>
</dbReference>
<dbReference type="Pfam" id="PF00001">
    <property type="entry name" value="7tm_1"/>
    <property type="match status" value="1"/>
</dbReference>
<dbReference type="Gene3D" id="1.20.1070.10">
    <property type="entry name" value="Rhodopsin 7-helix transmembrane proteins"/>
    <property type="match status" value="1"/>
</dbReference>
<gene>
    <name evidence="12" type="ORF">pdam_00014281</name>
</gene>
<dbReference type="PROSITE" id="PS50262">
    <property type="entry name" value="G_PROTEIN_RECEP_F1_2"/>
    <property type="match status" value="1"/>
</dbReference>
<sequence length="429" mass="48334">MVQVSEMCGENTEYSSNLLPVCVINSILSAVTIFGNSMILLAIFKTPGLRTNSNFFIASLAVADFFVGLVMNPLYAVKAGMAVDVNSHPLTIAAAVITLQTLTATTYNLCCVSIDRYLAIVAVFRYESYVTTERCLRFIGLVWVCSFIVPLPRLFITEFHALPRLWLVSYIVVFIVPLSGISFCYFHIYKTASAQARRIACEHIVDRREAVKIRKNRKATWTAALVIGACFVLWFPSCILSFVQALTSDECLKHRIDSSTWFWVDTLAFASSALNPWIYFLRSREFKQALRRIRTCIAITSVWFFGFTLNATSFSLDNEDLPKLTFPESDRFLPLWKTMKTAHNESRRVTAEENSVSVFSRDKECSEANKNFNPYYGDSCASGCFSVYAGECCMSVFWRLVQTTAAVADFITVRGFDLRSVSVDLCDEA</sequence>
<keyword evidence="8 9" id="KW-0807">Transducer</keyword>
<dbReference type="SUPFAM" id="SSF81321">
    <property type="entry name" value="Family A G protein-coupled receptor-like"/>
    <property type="match status" value="1"/>
</dbReference>
<evidence type="ECO:0000256" key="5">
    <source>
        <dbReference type="ARBA" id="ARBA00023040"/>
    </source>
</evidence>
<feature type="transmembrane region" description="Helical" evidence="10">
    <location>
        <begin position="221"/>
        <end position="242"/>
    </location>
</feature>
<evidence type="ECO:0000256" key="7">
    <source>
        <dbReference type="ARBA" id="ARBA00023170"/>
    </source>
</evidence>
<reference evidence="12 13" key="1">
    <citation type="journal article" date="2018" name="Sci. Rep.">
        <title>Comparative analysis of the Pocillopora damicornis genome highlights role of immune system in coral evolution.</title>
        <authorList>
            <person name="Cunning R."/>
            <person name="Bay R.A."/>
            <person name="Gillette P."/>
            <person name="Baker A.C."/>
            <person name="Traylor-Knowles N."/>
        </authorList>
    </citation>
    <scope>NUCLEOTIDE SEQUENCE [LARGE SCALE GENOMIC DNA]</scope>
    <source>
        <strain evidence="12">RSMAS</strain>
        <tissue evidence="12">Whole animal</tissue>
    </source>
</reference>
<evidence type="ECO:0000256" key="4">
    <source>
        <dbReference type="ARBA" id="ARBA00022989"/>
    </source>
</evidence>
<dbReference type="InterPro" id="IPR017452">
    <property type="entry name" value="GPCR_Rhodpsn_7TM"/>
</dbReference>
<dbReference type="EMBL" id="RCHS01000120">
    <property type="protein sequence ID" value="RMX60767.1"/>
    <property type="molecule type" value="Genomic_DNA"/>
</dbReference>
<dbReference type="PANTHER" id="PTHR24249">
    <property type="entry name" value="HISTAMINE RECEPTOR-RELATED G-PROTEIN COUPLED RECEPTOR"/>
    <property type="match status" value="1"/>
</dbReference>
<evidence type="ECO:0000256" key="8">
    <source>
        <dbReference type="ARBA" id="ARBA00023224"/>
    </source>
</evidence>
<dbReference type="GO" id="GO:0005886">
    <property type="term" value="C:plasma membrane"/>
    <property type="evidence" value="ECO:0007669"/>
    <property type="project" value="UniProtKB-SubCell"/>
</dbReference>
<evidence type="ECO:0000256" key="10">
    <source>
        <dbReference type="SAM" id="Phobius"/>
    </source>
</evidence>